<proteinExistence type="predicted"/>
<sequence>MRIRLQLISAIFTTFLLGVSAVAYADDLSHSVTAHGLTVHYGVIPSSKLGESGSNAASNITAPTPNQYHLTVAIFEAATGRRVSDATVLASVKGPRAHDTHFHTKPVEKRLDAVKVGGAVTYDNDFQMPWSGIYHVDLTVTQKDQPKPTKIRFNYDHRF</sequence>
<reference evidence="2 3" key="1">
    <citation type="journal article" date="2022" name="Front. Microbiol.">
        <title>Identification and characterization of a novel class of self-sufficient cytochrome P450 hydroxylase involved in cyclohexanecarboxylate degradation in Paraburkholderia terrae strain KU-64.</title>
        <authorList>
            <person name="Yamamoto T."/>
            <person name="Hasegawa Y."/>
            <person name="Iwaki H."/>
        </authorList>
    </citation>
    <scope>NUCLEOTIDE SEQUENCE [LARGE SCALE GENOMIC DNA]</scope>
    <source>
        <strain evidence="2 3">KU-64</strain>
    </source>
</reference>
<evidence type="ECO:0000313" key="2">
    <source>
        <dbReference type="EMBL" id="BCZ84943.1"/>
    </source>
</evidence>
<keyword evidence="3" id="KW-1185">Reference proteome</keyword>
<evidence type="ECO:0000256" key="1">
    <source>
        <dbReference type="SAM" id="SignalP"/>
    </source>
</evidence>
<dbReference type="RefSeq" id="WP_229517079.1">
    <property type="nucleotide sequence ID" value="NZ_AP024958.1"/>
</dbReference>
<protein>
    <submittedName>
        <fullName evidence="2">Uncharacterized protein</fullName>
    </submittedName>
</protein>
<feature type="chain" id="PRO_5047238295" evidence="1">
    <location>
        <begin position="26"/>
        <end position="159"/>
    </location>
</feature>
<organism evidence="2 3">
    <name type="scientific">Paraburkholderia terrae</name>
    <dbReference type="NCBI Taxonomy" id="311230"/>
    <lineage>
        <taxon>Bacteria</taxon>
        <taxon>Pseudomonadati</taxon>
        <taxon>Pseudomonadota</taxon>
        <taxon>Betaproteobacteria</taxon>
        <taxon>Burkholderiales</taxon>
        <taxon>Burkholderiaceae</taxon>
        <taxon>Paraburkholderia</taxon>
    </lineage>
</organism>
<evidence type="ECO:0000313" key="3">
    <source>
        <dbReference type="Proteomes" id="UP001319874"/>
    </source>
</evidence>
<gene>
    <name evidence="2" type="ORF">PTKU64_86180</name>
</gene>
<feature type="signal peptide" evidence="1">
    <location>
        <begin position="1"/>
        <end position="25"/>
    </location>
</feature>
<accession>A0ABM7U0T4</accession>
<keyword evidence="1" id="KW-0732">Signal</keyword>
<name>A0ABM7U0T4_9BURK</name>
<dbReference type="EMBL" id="AP024958">
    <property type="protein sequence ID" value="BCZ84943.1"/>
    <property type="molecule type" value="Genomic_DNA"/>
</dbReference>
<dbReference type="Proteomes" id="UP001319874">
    <property type="component" value="Chromosome 4"/>
</dbReference>